<evidence type="ECO:0000313" key="3">
    <source>
        <dbReference type="Proteomes" id="UP000606008"/>
    </source>
</evidence>
<dbReference type="Proteomes" id="UP000606008">
    <property type="component" value="Unassembled WGS sequence"/>
</dbReference>
<dbReference type="InterPro" id="IPR015943">
    <property type="entry name" value="WD40/YVTN_repeat-like_dom_sf"/>
</dbReference>
<reference evidence="2" key="1">
    <citation type="submission" date="2024-05" db="EMBL/GenBank/DDBJ databases">
        <authorList>
            <person name="Jung D.-H."/>
        </authorList>
    </citation>
    <scope>NUCLEOTIDE SEQUENCE</scope>
    <source>
        <strain evidence="2">JA-25</strain>
    </source>
</reference>
<dbReference type="InterPro" id="IPR052025">
    <property type="entry name" value="Xyloglucanase_GH74"/>
</dbReference>
<sequence>MKGPFDAVLDSRESTRPTPIRPEGGKVLQRLLAFVEERDLPATAIESESTDKPRGRKKSGGEREAVAEESATADYAQALIDATQALGMPSDTDMALREGTDEQTTILMSPPTGIGPQWRFVGPSSMTNGQTYGESRVVVSGRVAAIAIDPANASHLLCGSAGGGLWESFNQGETWAPRTDYAPTLTVGAIAFVPSAPSTVYCGTGEGNFYAGLGAGLMRSTNGGTTWTVHATAPFVGQGFYDLIVDPANASHMLAATTNGIYESTDAGANWTLRRADRCWDLAMHPAGGATAEVLAACSGGLFRSTNGGTTWAAVTLPGSPGGFNRLAVAIAPGNPGVAYAFGATGATGYLWRRATADGAWTAITQPPGLSTGQAWYDWFLDVAPDNANQIYAGAIEAYRGTLSGTTWTWVTISNKTGDDIHPDQHAIAVDRTNPDRIYVGNDGGLFMSTNRGTSWISRNAGLGTAEIEYMAQDYGSSRWLLAGTQDNGTIRYTGARVWEHVADGDGGDCAVNRASPDVVFQSYFGMGMARSTVKGNWSSFSWIGPNVPDGYSRLFYPPMESNNDTIAQAGQSVFISRNRGTNWTEIALPAGLVASAMSMPTDGRLLVGTTGGRVFVLNWSGTAWALTELTSPRTGAYLSDAYVQPGNVNRIWLTYSSRTGGRVFRSSDGGSTWTDFSAGLPVLPINAVEVHPGNANRIWIAADAGVYQSLNGGTTWTAFANGLPNSLAIDLLYHPHARLLRVGLRNRGVWEIPVDGLLANPVCGVQFTGTLAANQTVRYFTFRWPATWHVIWTIMPTNPMVGSPQVKWNVQVERADAEYATYWISVTNLKAAPVTIEGRYAILSYN</sequence>
<evidence type="ECO:0000313" key="2">
    <source>
        <dbReference type="EMBL" id="NID11273.1"/>
    </source>
</evidence>
<keyword evidence="3" id="KW-1185">Reference proteome</keyword>
<feature type="region of interest" description="Disordered" evidence="1">
    <location>
        <begin position="1"/>
        <end position="26"/>
    </location>
</feature>
<dbReference type="SUPFAM" id="SSF110296">
    <property type="entry name" value="Oligoxyloglucan reducing end-specific cellobiohydrolase"/>
    <property type="match status" value="2"/>
</dbReference>
<comment type="caution">
    <text evidence="2">The sequence shown here is derived from an EMBL/GenBank/DDBJ whole genome shotgun (WGS) entry which is preliminary data.</text>
</comment>
<proteinExistence type="predicted"/>
<dbReference type="PANTHER" id="PTHR43739:SF5">
    <property type="entry name" value="EXO-ALPHA-SIALIDASE"/>
    <property type="match status" value="1"/>
</dbReference>
<protein>
    <recommendedName>
        <fullName evidence="4">Sortilin N-terminal domain-containing protein</fullName>
    </recommendedName>
</protein>
<accession>A0ABX0QHB2</accession>
<dbReference type="Gene3D" id="2.130.10.10">
    <property type="entry name" value="YVTN repeat-like/Quinoprotein amine dehydrogenase"/>
    <property type="match status" value="5"/>
</dbReference>
<dbReference type="PANTHER" id="PTHR43739">
    <property type="entry name" value="XYLOGLUCANASE (EUROFUNG)"/>
    <property type="match status" value="1"/>
</dbReference>
<gene>
    <name evidence="2" type="ORF">F7231_13935</name>
</gene>
<organism evidence="2 3">
    <name type="scientific">Fibrivirga algicola</name>
    <dbReference type="NCBI Taxonomy" id="2950420"/>
    <lineage>
        <taxon>Bacteria</taxon>
        <taxon>Pseudomonadati</taxon>
        <taxon>Bacteroidota</taxon>
        <taxon>Cytophagia</taxon>
        <taxon>Cytophagales</taxon>
        <taxon>Spirosomataceae</taxon>
        <taxon>Fibrivirga</taxon>
    </lineage>
</organism>
<dbReference type="EMBL" id="WAEL01000004">
    <property type="protein sequence ID" value="NID11273.1"/>
    <property type="molecule type" value="Genomic_DNA"/>
</dbReference>
<feature type="region of interest" description="Disordered" evidence="1">
    <location>
        <begin position="38"/>
        <end position="70"/>
    </location>
</feature>
<dbReference type="RefSeq" id="WP_208295598.1">
    <property type="nucleotide sequence ID" value="NZ_WAEL01000004.1"/>
</dbReference>
<feature type="compositionally biased region" description="Basic and acidic residues" evidence="1">
    <location>
        <begin position="49"/>
        <end position="66"/>
    </location>
</feature>
<name>A0ABX0QHB2_9BACT</name>
<evidence type="ECO:0008006" key="4">
    <source>
        <dbReference type="Google" id="ProtNLM"/>
    </source>
</evidence>
<evidence type="ECO:0000256" key="1">
    <source>
        <dbReference type="SAM" id="MobiDB-lite"/>
    </source>
</evidence>